<evidence type="ECO:0000313" key="2">
    <source>
        <dbReference type="EMBL" id="KAK5173453.1"/>
    </source>
</evidence>
<keyword evidence="3" id="KW-1185">Reference proteome</keyword>
<proteinExistence type="predicted"/>
<feature type="region of interest" description="Disordered" evidence="1">
    <location>
        <begin position="357"/>
        <end position="484"/>
    </location>
</feature>
<sequence length="543" mass="59067">MAEPFSLATGAIQVAGAGLQLAKTLYEFIDTVKTAHKHINTIAVEVKLTSSVLQHLGTLLKDHESEKLCSAAIVADAGSAFKGCGDAFREIDEAFRPMIRQASSRATGLSISALWAWPLKKGKLETLQANLERLKTTLLLMLSVVSYAREKKTRSIDLTAEKLQMLNLMKAKDDATKRHEELMLQFADLQRDALAAQETGPRIPSAPRMSPPPLDFLNLPSPATNVARSTSSNTQPPLPTCFHPGYPYSPSYTGSTDSASDASHGQVQQLLVECARVASQLSLSINKASMDWMTFQKLDASHIRVQIERLTPMVTRVYAHEQEARRCLQAAIITLSPALACAAPGMGCQYPPPTTTVPFAAARNRPQTRAPNDSTDGRQSADVPPSNSSDSQVRQASKKSASSKMYGEYRLHGLPLIPSHTDREDGTPHERPEARTARFSPIRAGGSVASYPIERKGHRVASGSLSDNAHKRRKGNNEAPDASVLDHDYQDVFDDVKVQPGPLVDDAEGFESAAGVVHGCETAERWTLDSVDELVRRWTTIAA</sequence>
<feature type="compositionally biased region" description="Basic and acidic residues" evidence="1">
    <location>
        <begin position="420"/>
        <end position="436"/>
    </location>
</feature>
<protein>
    <recommendedName>
        <fullName evidence="4">Fungal N-terminal domain-containing protein</fullName>
    </recommendedName>
</protein>
<gene>
    <name evidence="2" type="ORF">LTR77_002134</name>
</gene>
<dbReference type="EMBL" id="JAVRRT010000003">
    <property type="protein sequence ID" value="KAK5173453.1"/>
    <property type="molecule type" value="Genomic_DNA"/>
</dbReference>
<comment type="caution">
    <text evidence="2">The sequence shown here is derived from an EMBL/GenBank/DDBJ whole genome shotgun (WGS) entry which is preliminary data.</text>
</comment>
<dbReference type="AlphaFoldDB" id="A0AAV9PMB2"/>
<feature type="compositionally biased region" description="Polar residues" evidence="1">
    <location>
        <begin position="365"/>
        <end position="378"/>
    </location>
</feature>
<dbReference type="RefSeq" id="XP_064662148.1">
    <property type="nucleotide sequence ID" value="XM_064799393.1"/>
</dbReference>
<organism evidence="2 3">
    <name type="scientific">Saxophila tyrrhenica</name>
    <dbReference type="NCBI Taxonomy" id="1690608"/>
    <lineage>
        <taxon>Eukaryota</taxon>
        <taxon>Fungi</taxon>
        <taxon>Dikarya</taxon>
        <taxon>Ascomycota</taxon>
        <taxon>Pezizomycotina</taxon>
        <taxon>Dothideomycetes</taxon>
        <taxon>Dothideomycetidae</taxon>
        <taxon>Mycosphaerellales</taxon>
        <taxon>Extremaceae</taxon>
        <taxon>Saxophila</taxon>
    </lineage>
</organism>
<feature type="compositionally biased region" description="Polar residues" evidence="1">
    <location>
        <begin position="385"/>
        <end position="403"/>
    </location>
</feature>
<reference evidence="2 3" key="1">
    <citation type="submission" date="2023-08" db="EMBL/GenBank/DDBJ databases">
        <title>Black Yeasts Isolated from many extreme environments.</title>
        <authorList>
            <person name="Coleine C."/>
            <person name="Stajich J.E."/>
            <person name="Selbmann L."/>
        </authorList>
    </citation>
    <scope>NUCLEOTIDE SEQUENCE [LARGE SCALE GENOMIC DNA]</scope>
    <source>
        <strain evidence="2 3">CCFEE 5935</strain>
    </source>
</reference>
<dbReference type="PANTHER" id="PTHR36167:SF4">
    <property type="entry name" value="FUNGAL N-TERMINAL DOMAIN-CONTAINING PROTEIN"/>
    <property type="match status" value="1"/>
</dbReference>
<evidence type="ECO:0008006" key="4">
    <source>
        <dbReference type="Google" id="ProtNLM"/>
    </source>
</evidence>
<accession>A0AAV9PMB2</accession>
<dbReference type="GO" id="GO:0006355">
    <property type="term" value="P:regulation of DNA-templated transcription"/>
    <property type="evidence" value="ECO:0007669"/>
    <property type="project" value="InterPro"/>
</dbReference>
<dbReference type="Proteomes" id="UP001337655">
    <property type="component" value="Unassembled WGS sequence"/>
</dbReference>
<dbReference type="PANTHER" id="PTHR36167">
    <property type="entry name" value="C2H2 FINGER DOMAIN TRANSCRIPTION FACTOR (EUROFUNG)-RELATED"/>
    <property type="match status" value="1"/>
</dbReference>
<name>A0AAV9PMB2_9PEZI</name>
<evidence type="ECO:0000313" key="3">
    <source>
        <dbReference type="Proteomes" id="UP001337655"/>
    </source>
</evidence>
<dbReference type="InterPro" id="IPR039327">
    <property type="entry name" value="CON7-like"/>
</dbReference>
<dbReference type="GeneID" id="89923481"/>
<evidence type="ECO:0000256" key="1">
    <source>
        <dbReference type="SAM" id="MobiDB-lite"/>
    </source>
</evidence>